<dbReference type="Proteomes" id="UP000035681">
    <property type="component" value="Unplaced"/>
</dbReference>
<dbReference type="GO" id="GO:0005892">
    <property type="term" value="C:acetylcholine-gated channel complex"/>
    <property type="evidence" value="ECO:0007669"/>
    <property type="project" value="InterPro"/>
</dbReference>
<feature type="signal peptide" evidence="2">
    <location>
        <begin position="1"/>
        <end position="19"/>
    </location>
</feature>
<evidence type="ECO:0000313" key="3">
    <source>
        <dbReference type="Proteomes" id="UP000035681"/>
    </source>
</evidence>
<organism evidence="4">
    <name type="scientific">Strongyloides stercoralis</name>
    <name type="common">Threadworm</name>
    <dbReference type="NCBI Taxonomy" id="6248"/>
    <lineage>
        <taxon>Eukaryota</taxon>
        <taxon>Metazoa</taxon>
        <taxon>Ecdysozoa</taxon>
        <taxon>Nematoda</taxon>
        <taxon>Chromadorea</taxon>
        <taxon>Rhabditida</taxon>
        <taxon>Tylenchina</taxon>
        <taxon>Panagrolaimomorpha</taxon>
        <taxon>Strongyloidoidea</taxon>
        <taxon>Strongyloididae</taxon>
        <taxon>Strongyloides</taxon>
    </lineage>
</organism>
<protein>
    <submittedName>
        <fullName evidence="5">TPM domain-containing protein</fullName>
    </submittedName>
    <submittedName>
        <fullName evidence="4">TPM_phosphatase domain-containing protein</fullName>
    </submittedName>
</protein>
<proteinExistence type="predicted"/>
<name>A0A0K0ESD6_STRER</name>
<evidence type="ECO:0000313" key="5">
    <source>
        <dbReference type="WBParaSite" id="TCONS_00016463.p1"/>
    </source>
</evidence>
<dbReference type="WBParaSite" id="SSTP_0001236500.1">
    <property type="protein sequence ID" value="SSTP_0001236500.1"/>
    <property type="gene ID" value="SSTP_0001236500"/>
</dbReference>
<evidence type="ECO:0000256" key="1">
    <source>
        <dbReference type="SAM" id="Phobius"/>
    </source>
</evidence>
<keyword evidence="3" id="KW-1185">Reference proteome</keyword>
<evidence type="ECO:0000256" key="2">
    <source>
        <dbReference type="SAM" id="SignalP"/>
    </source>
</evidence>
<keyword evidence="2" id="KW-0732">Signal</keyword>
<feature type="transmembrane region" description="Helical" evidence="1">
    <location>
        <begin position="276"/>
        <end position="300"/>
    </location>
</feature>
<dbReference type="AlphaFoldDB" id="A0A0K0ESD6"/>
<dbReference type="InterPro" id="IPR033438">
    <property type="entry name" value="MOLO1"/>
</dbReference>
<dbReference type="Pfam" id="PF17175">
    <property type="entry name" value="MOLO1"/>
    <property type="match status" value="1"/>
</dbReference>
<dbReference type="WBParaSite" id="TCONS_00016463.p1">
    <property type="protein sequence ID" value="TCONS_00016463.p1"/>
    <property type="gene ID" value="XLOC_011064"/>
</dbReference>
<keyword evidence="1" id="KW-0472">Membrane</keyword>
<accession>A0A0K0ESD6</accession>
<dbReference type="Gene3D" id="3.10.310.50">
    <property type="match status" value="1"/>
</dbReference>
<keyword evidence="1" id="KW-1133">Transmembrane helix</keyword>
<feature type="chain" id="PRO_5005328801" evidence="2">
    <location>
        <begin position="20"/>
        <end position="616"/>
    </location>
</feature>
<dbReference type="PANTHER" id="PTHR33748">
    <property type="entry name" value="PROTEIN CBG04600"/>
    <property type="match status" value="1"/>
</dbReference>
<reference evidence="4" key="1">
    <citation type="submission" date="2015-08" db="UniProtKB">
        <authorList>
            <consortium name="WormBaseParasite"/>
        </authorList>
    </citation>
    <scope>IDENTIFICATION</scope>
</reference>
<sequence>MLSLISLILASGSILKGETEEWTAATYPNPSVNATLCNTWQNATLCDPDHILSEHWRSVIIENIEKQKSKILSLDKIYTDSTPKECYTNSTVEIYVILARKIKTASNESTTNDELIKFGDDIVSKYGLNDKKCNNYVMLLGVEAAKIAYVRAGTSLKLPKNFFHTVFNRTTNLFREKNYMEGLNKIIDEIGDEMVNLFNEIKQTENSNNESTEPTILDKFSENSIINTTFSTFINDEQSKSNIPKSMKYNMPLRNGFDNEKEISSYNGINTYEENLMTAFFIILIILFLILFISIVVLLFSQYYKKHNDSGLTDVVVTQSKNTVISPPIINEAKFKDRHNDIEPDPEFLNMLKRRESSRFSEVKVHELSNSTNANECITDNSMLKTDSDLITSNVNSTTNNIQSTLDDEAMKTDNYIIEEIKKESKGSMHNLDIIEEVDETPLQIENIDEIENKKFESINKNILDQSSNFMNNESVITLDKKIYNNNLDKSIEVPFDSSLQQDNNLIKKENINIICDDNNDDDKNNIFNGKVTDTESNNKKANEKENIVEDININVVESLNTNKNNGSDSLHLITHIDKNNNSQDEAKNVVIPITTINKNLNIENVNINENLLQLE</sequence>
<dbReference type="PANTHER" id="PTHR33748:SF2">
    <property type="entry name" value="CONSERVED PLASMA MEMBRANE PROTEIN"/>
    <property type="match status" value="1"/>
</dbReference>
<dbReference type="STRING" id="6248.A0A0K0ESD6"/>
<keyword evidence="1" id="KW-0812">Transmembrane</keyword>
<evidence type="ECO:0000313" key="4">
    <source>
        <dbReference type="WBParaSite" id="SSTP_0001236500.1"/>
    </source>
</evidence>